<dbReference type="SMART" id="SM00191">
    <property type="entry name" value="Int_alpha"/>
    <property type="match status" value="3"/>
</dbReference>
<evidence type="ECO:0000256" key="2">
    <source>
        <dbReference type="ARBA" id="ARBA00022737"/>
    </source>
</evidence>
<dbReference type="InterPro" id="IPR013519">
    <property type="entry name" value="Int_alpha_beta-p"/>
</dbReference>
<dbReference type="AlphaFoldDB" id="A0AAP2DLT5"/>
<dbReference type="Pfam" id="PF07593">
    <property type="entry name" value="UnbV_ASPIC"/>
    <property type="match status" value="1"/>
</dbReference>
<organism evidence="5 6">
    <name type="scientific">Chryseosolibacter histidini</name>
    <dbReference type="NCBI Taxonomy" id="2782349"/>
    <lineage>
        <taxon>Bacteria</taxon>
        <taxon>Pseudomonadati</taxon>
        <taxon>Bacteroidota</taxon>
        <taxon>Cytophagia</taxon>
        <taxon>Cytophagales</taxon>
        <taxon>Chryseotaleaceae</taxon>
        <taxon>Chryseosolibacter</taxon>
    </lineage>
</organism>
<dbReference type="Gene3D" id="2.130.10.130">
    <property type="entry name" value="Integrin alpha, N-terminal"/>
    <property type="match status" value="4"/>
</dbReference>
<keyword evidence="1" id="KW-0732">Signal</keyword>
<dbReference type="PANTHER" id="PTHR16026">
    <property type="entry name" value="CARTILAGE ACIDIC PROTEIN 1"/>
    <property type="match status" value="1"/>
</dbReference>
<keyword evidence="2" id="KW-0677">Repeat</keyword>
<dbReference type="Proteomes" id="UP001319200">
    <property type="component" value="Unassembled WGS sequence"/>
</dbReference>
<dbReference type="EMBL" id="JAHESF010000017">
    <property type="protein sequence ID" value="MBT1698731.1"/>
    <property type="molecule type" value="Genomic_DNA"/>
</dbReference>
<evidence type="ECO:0000313" key="6">
    <source>
        <dbReference type="Proteomes" id="UP001319200"/>
    </source>
</evidence>
<evidence type="ECO:0000256" key="1">
    <source>
        <dbReference type="ARBA" id="ARBA00022729"/>
    </source>
</evidence>
<dbReference type="SUPFAM" id="SSF69318">
    <property type="entry name" value="Integrin alpha N-terminal domain"/>
    <property type="match status" value="3"/>
</dbReference>
<gene>
    <name evidence="5" type="ORF">KK083_17695</name>
</gene>
<dbReference type="Pfam" id="PF13517">
    <property type="entry name" value="FG-GAP_3"/>
    <property type="match status" value="5"/>
</dbReference>
<dbReference type="InterPro" id="IPR013517">
    <property type="entry name" value="FG-GAP"/>
</dbReference>
<accession>A0AAP2DLT5</accession>
<dbReference type="RefSeq" id="WP_254165435.1">
    <property type="nucleotide sequence ID" value="NZ_JAHESF010000017.1"/>
</dbReference>
<name>A0AAP2DLT5_9BACT</name>
<keyword evidence="3" id="KW-0325">Glycoprotein</keyword>
<dbReference type="InterPro" id="IPR027039">
    <property type="entry name" value="Crtac1"/>
</dbReference>
<keyword evidence="6" id="KW-1185">Reference proteome</keyword>
<dbReference type="InterPro" id="IPR011519">
    <property type="entry name" value="UnbV_ASPIC"/>
</dbReference>
<evidence type="ECO:0000313" key="5">
    <source>
        <dbReference type="EMBL" id="MBT1698731.1"/>
    </source>
</evidence>
<proteinExistence type="predicted"/>
<protein>
    <submittedName>
        <fullName evidence="5">VCBS repeat-containing protein</fullName>
    </submittedName>
</protein>
<reference evidence="5 6" key="1">
    <citation type="submission" date="2021-05" db="EMBL/GenBank/DDBJ databases">
        <title>A Polyphasic approach of four new species of the genus Ohtaekwangia: Ohtaekwangia histidinii sp. nov., Ohtaekwangia cretensis sp. nov., Ohtaekwangia indiensis sp. nov., Ohtaekwangia reichenbachii sp. nov. from diverse environment.</title>
        <authorList>
            <person name="Octaviana S."/>
        </authorList>
    </citation>
    <scope>NUCLEOTIDE SEQUENCE [LARGE SCALE GENOMIC DNA]</scope>
    <source>
        <strain evidence="5 6">PWU4</strain>
    </source>
</reference>
<comment type="caution">
    <text evidence="5">The sequence shown here is derived from an EMBL/GenBank/DDBJ whole genome shotgun (WGS) entry which is preliminary data.</text>
</comment>
<sequence>MSTSRRWLWLLLFTGMLLQQCRQETQFTLMPAEDTGLTFRNEITETAHNNIMTYEYTYNGGGVAAADINNDGLTDLYFSGNAVPNKLFINKGGWKFEDITRQSNTAGRPDWKTGVTFADVNGDGWQDLYLCYSGNAQGEGFNKPVIMDHPKRANQLFINQGCKPGGVPTFVEQAAQYGLDAPGTFSTQSYFLDMDLDGDLDMFLLNHANMFYSVFFNVKRLRNLRHPYFGNKLYRNDHGRFVEVSAQAGIHGSGLNFGLSAAISDLNFDGWPDIYVTNDYDEQDFCYINKGDGTFKEVSHTLFGHLSKYGMGSDIADINNDGLPDIFVVDMLPEDNHRQKLLKGPDEYDKYSLAVDSGYHHQHMRNTLQVNRGFAPDSLPRFSELGQLAGISNTDWSWAPLFADFDNDGLKDLFITNGYLRDFTNLDFLKYTVGDAVKEANTNNHPLDMLKVIQQMPSTKLTKYAFSNTDGLHFVDRTEAWGLTQKAISNAAVYADLDNDGDLDLVASNLNDEISVLQNHQEKIQQNNYIKIRLAGKEGNTAGIGAKVQVKLADRTISHEAHFSRGYQSSVEPVFTIGIGKATFIEEIDVQWPDQSVSVLKNIEPNQTLLIPQENAMAVPAPKAPVQPPLLKEVTATAGLDFRHQENRYIDFKAQRLVPYQLSRLGGKLAVADVNSDGNDDVFFGGPTGQAGALYFGTDDGRLEKAPSQPWQEDAAYEDTGMTFFDADGDGDADLYVVSGGNEFPPGDPYYQDRLYLNTGAGTFGRAHGVLPAEETSGSCAAAADYDKDGDLDLFVGGRLAAQNYPLFPKSSLLRNDSRDGQVKFTDVASETGEALQLAGMVTDALWSDINNDSWPDLILVGEWMPVRVFRNDKGKLKEITDDLRLSKTQGWWSSISQTDADGDGDMDFLLGNAGLNLQLRASEAEPLTCYMQDINADGAVDPLLCYYIQGNSYPMASRDELLDQVTPLRKKFIKYADYADATVDNILTKEQLASAAVLKVVTLQSSWLENTGGRFSLKALPDLAQVSAANAFVQHDVDHDGKPEIIVAGNFYPYRVQLGKSDASMGLLLKFSEGKASTYLPNAPLWLGGDIRDMAILKFKNAADKIIVSRNNDAAAIFECTVAAEKTVASTKR</sequence>
<dbReference type="PANTHER" id="PTHR16026:SF0">
    <property type="entry name" value="CARTILAGE ACIDIC PROTEIN 1"/>
    <property type="match status" value="1"/>
</dbReference>
<evidence type="ECO:0000259" key="4">
    <source>
        <dbReference type="Pfam" id="PF07593"/>
    </source>
</evidence>
<evidence type="ECO:0000256" key="3">
    <source>
        <dbReference type="ARBA" id="ARBA00023180"/>
    </source>
</evidence>
<dbReference type="InterPro" id="IPR028994">
    <property type="entry name" value="Integrin_alpha_N"/>
</dbReference>
<feature type="domain" description="ASPIC/UnbV" evidence="4">
    <location>
        <begin position="543"/>
        <end position="609"/>
    </location>
</feature>